<evidence type="ECO:0000313" key="19">
    <source>
        <dbReference type="EMBL" id="SDW19812.1"/>
    </source>
</evidence>
<dbReference type="InterPro" id="IPR007329">
    <property type="entry name" value="FMN-bd"/>
</dbReference>
<gene>
    <name evidence="18" type="ORF">GCM10008024_08230</name>
    <name evidence="19" type="ORF">SAMN05444006_10254</name>
</gene>
<accession>A0AAN4ZYG9</accession>
<dbReference type="EMBL" id="BNAB01000002">
    <property type="protein sequence ID" value="GHD99720.1"/>
    <property type="molecule type" value="Genomic_DNA"/>
</dbReference>
<evidence type="ECO:0000256" key="2">
    <source>
        <dbReference type="ARBA" id="ARBA00022475"/>
    </source>
</evidence>
<dbReference type="GO" id="GO:0010181">
    <property type="term" value="F:FMN binding"/>
    <property type="evidence" value="ECO:0007669"/>
    <property type="project" value="InterPro"/>
</dbReference>
<feature type="transmembrane region" description="Helical" evidence="16">
    <location>
        <begin position="193"/>
        <end position="210"/>
    </location>
</feature>
<keyword evidence="13" id="KW-0830">Ubiquinone</keyword>
<feature type="transmembrane region" description="Helical" evidence="16">
    <location>
        <begin position="163"/>
        <end position="181"/>
    </location>
</feature>
<dbReference type="PANTHER" id="PTHR37838">
    <property type="entry name" value="NA(+)-TRANSLOCATING NADH-QUINONE REDUCTASE SUBUNIT C"/>
    <property type="match status" value="1"/>
</dbReference>
<evidence type="ECO:0000259" key="17">
    <source>
        <dbReference type="SMART" id="SM00900"/>
    </source>
</evidence>
<dbReference type="Proteomes" id="UP000199541">
    <property type="component" value="Unassembled WGS sequence"/>
</dbReference>
<dbReference type="RefSeq" id="WP_035840163.1">
    <property type="nucleotide sequence ID" value="NZ_BNAB01000002.1"/>
</dbReference>
<feature type="transmembrane region" description="Helical" evidence="16">
    <location>
        <begin position="140"/>
        <end position="157"/>
    </location>
</feature>
<dbReference type="GO" id="GO:0016655">
    <property type="term" value="F:oxidoreductase activity, acting on NAD(P)H, quinone or similar compound as acceptor"/>
    <property type="evidence" value="ECO:0007669"/>
    <property type="project" value="InterPro"/>
</dbReference>
<dbReference type="AlphaFoldDB" id="A0AAN4ZYG9"/>
<evidence type="ECO:0000256" key="16">
    <source>
        <dbReference type="SAM" id="Phobius"/>
    </source>
</evidence>
<evidence type="ECO:0000256" key="1">
    <source>
        <dbReference type="ARBA" id="ARBA00022448"/>
    </source>
</evidence>
<evidence type="ECO:0000256" key="5">
    <source>
        <dbReference type="ARBA" id="ARBA00022630"/>
    </source>
</evidence>
<evidence type="ECO:0000256" key="11">
    <source>
        <dbReference type="ARBA" id="ARBA00023053"/>
    </source>
</evidence>
<evidence type="ECO:0000256" key="13">
    <source>
        <dbReference type="ARBA" id="ARBA00023075"/>
    </source>
</evidence>
<keyword evidence="14 16" id="KW-0472">Membrane</keyword>
<evidence type="ECO:0000256" key="9">
    <source>
        <dbReference type="ARBA" id="ARBA00022989"/>
    </source>
</evidence>
<keyword evidence="6" id="KW-0288">FMN</keyword>
<dbReference type="Pfam" id="PF03116">
    <property type="entry name" value="NQR2_RnfD_RnfE"/>
    <property type="match status" value="2"/>
</dbReference>
<feature type="domain" description="FMN-binding" evidence="17">
    <location>
        <begin position="210"/>
        <end position="299"/>
    </location>
</feature>
<evidence type="ECO:0000256" key="14">
    <source>
        <dbReference type="ARBA" id="ARBA00023136"/>
    </source>
</evidence>
<keyword evidence="3" id="KW-0997">Cell inner membrane</keyword>
<keyword evidence="15" id="KW-0739">Sodium transport</keyword>
<evidence type="ECO:0000256" key="15">
    <source>
        <dbReference type="ARBA" id="ARBA00023201"/>
    </source>
</evidence>
<feature type="transmembrane region" description="Helical" evidence="16">
    <location>
        <begin position="56"/>
        <end position="80"/>
    </location>
</feature>
<sequence>MSAAAISAPLIAAIAERGWPLLIALVLALGLAVLRQVAFARPRGRPAGWDGAVTAVVFVTLMPARVSLSQLGLAMSFRLVMGDLVFGGRGRGFLSPAAVGLAFLLYSFPTSDTAAGFGMGTALAAVAGGALLLGARILSWRVVAGCCAATIALRLAWPMPGDWPVWPGATLIVGLMFLIGNPVAAACTDAGRWAYGLLAGALVVVLGHQGHAELPAVVFPALLATIFAQSETPGLGARIADPAWQVLWAGRRAVTPSGKIVISVVRGNATGPSEVDGISGATRSGIGVARMVRFWLGPEGFGPFLARLRSGEIR</sequence>
<name>A0AAN4ZYG9_9RHOB</name>
<evidence type="ECO:0000256" key="7">
    <source>
        <dbReference type="ARBA" id="ARBA00022692"/>
    </source>
</evidence>
<comment type="caution">
    <text evidence="18">The sequence shown here is derived from an EMBL/GenBank/DDBJ whole genome shotgun (WGS) entry which is preliminary data.</text>
</comment>
<dbReference type="EMBL" id="FNOB01000002">
    <property type="protein sequence ID" value="SDW19812.1"/>
    <property type="molecule type" value="Genomic_DNA"/>
</dbReference>
<dbReference type="GO" id="GO:0016020">
    <property type="term" value="C:membrane"/>
    <property type="evidence" value="ECO:0007669"/>
    <property type="project" value="InterPro"/>
</dbReference>
<keyword evidence="9 16" id="KW-1133">Transmembrane helix</keyword>
<keyword evidence="1" id="KW-0813">Transport</keyword>
<feature type="transmembrane region" description="Helical" evidence="16">
    <location>
        <begin position="114"/>
        <end position="133"/>
    </location>
</feature>
<dbReference type="Proteomes" id="UP000634647">
    <property type="component" value="Unassembled WGS sequence"/>
</dbReference>
<keyword evidence="7 16" id="KW-0812">Transmembrane</keyword>
<dbReference type="PANTHER" id="PTHR37838:SF1">
    <property type="entry name" value="NA(+)-TRANSLOCATING NADH-QUINONE REDUCTASE SUBUNIT C"/>
    <property type="match status" value="1"/>
</dbReference>
<evidence type="ECO:0000256" key="6">
    <source>
        <dbReference type="ARBA" id="ARBA00022643"/>
    </source>
</evidence>
<evidence type="ECO:0000256" key="4">
    <source>
        <dbReference type="ARBA" id="ARBA00022553"/>
    </source>
</evidence>
<evidence type="ECO:0000256" key="8">
    <source>
        <dbReference type="ARBA" id="ARBA00022967"/>
    </source>
</evidence>
<reference evidence="18" key="1">
    <citation type="journal article" date="2014" name="Int. J. Syst. Evol. Microbiol.">
        <title>Complete genome sequence of Corynebacterium casei LMG S-19264T (=DSM 44701T), isolated from a smear-ripened cheese.</title>
        <authorList>
            <consortium name="US DOE Joint Genome Institute (JGI-PGF)"/>
            <person name="Walter F."/>
            <person name="Albersmeier A."/>
            <person name="Kalinowski J."/>
            <person name="Ruckert C."/>
        </authorList>
    </citation>
    <scope>NUCLEOTIDE SEQUENCE</scope>
    <source>
        <strain evidence="18">CGMCC 1.10859</strain>
    </source>
</reference>
<keyword evidence="12" id="KW-0406">Ion transport</keyword>
<dbReference type="InterPro" id="IPR010204">
    <property type="entry name" value="NqrC"/>
</dbReference>
<evidence type="ECO:0000313" key="20">
    <source>
        <dbReference type="Proteomes" id="UP000199541"/>
    </source>
</evidence>
<proteinExistence type="predicted"/>
<reference evidence="18" key="3">
    <citation type="submission" date="2023-06" db="EMBL/GenBank/DDBJ databases">
        <authorList>
            <person name="Sun Q."/>
            <person name="Zhou Y."/>
        </authorList>
    </citation>
    <scope>NUCLEOTIDE SEQUENCE</scope>
    <source>
        <strain evidence="18">CGMCC 1.10859</strain>
    </source>
</reference>
<keyword evidence="20" id="KW-1185">Reference proteome</keyword>
<dbReference type="GO" id="GO:0006814">
    <property type="term" value="P:sodium ion transport"/>
    <property type="evidence" value="ECO:0007669"/>
    <property type="project" value="UniProtKB-KW"/>
</dbReference>
<dbReference type="InterPro" id="IPR004338">
    <property type="entry name" value="NqrB/RnfD"/>
</dbReference>
<evidence type="ECO:0000256" key="3">
    <source>
        <dbReference type="ARBA" id="ARBA00022519"/>
    </source>
</evidence>
<protein>
    <submittedName>
        <fullName evidence="19">Na+-transporting NADH:ubiquinone oxidoreductase subunit B</fullName>
    </submittedName>
</protein>
<keyword evidence="4" id="KW-0597">Phosphoprotein</keyword>
<evidence type="ECO:0000313" key="18">
    <source>
        <dbReference type="EMBL" id="GHD99720.1"/>
    </source>
</evidence>
<keyword evidence="2" id="KW-1003">Cell membrane</keyword>
<organism evidence="18 21">
    <name type="scientific">Allgaiera indica</name>
    <dbReference type="NCBI Taxonomy" id="765699"/>
    <lineage>
        <taxon>Bacteria</taxon>
        <taxon>Pseudomonadati</taxon>
        <taxon>Pseudomonadota</taxon>
        <taxon>Alphaproteobacteria</taxon>
        <taxon>Rhodobacterales</taxon>
        <taxon>Paracoccaceae</taxon>
        <taxon>Allgaiera</taxon>
    </lineage>
</organism>
<keyword evidence="8" id="KW-1278">Translocase</keyword>
<reference evidence="19 20" key="2">
    <citation type="submission" date="2016-10" db="EMBL/GenBank/DDBJ databases">
        <authorList>
            <person name="Varghese N."/>
            <person name="Submissions S."/>
        </authorList>
    </citation>
    <scope>NUCLEOTIDE SEQUENCE [LARGE SCALE GENOMIC DNA]</scope>
    <source>
        <strain evidence="19 20">DSM 24802</strain>
    </source>
</reference>
<evidence type="ECO:0000313" key="21">
    <source>
        <dbReference type="Proteomes" id="UP000634647"/>
    </source>
</evidence>
<evidence type="ECO:0000256" key="12">
    <source>
        <dbReference type="ARBA" id="ARBA00023065"/>
    </source>
</evidence>
<keyword evidence="10" id="KW-0520">NAD</keyword>
<dbReference type="GO" id="GO:0055085">
    <property type="term" value="P:transmembrane transport"/>
    <property type="evidence" value="ECO:0007669"/>
    <property type="project" value="InterPro"/>
</dbReference>
<keyword evidence="11" id="KW-0915">Sodium</keyword>
<dbReference type="SMART" id="SM00900">
    <property type="entry name" value="FMN_bind"/>
    <property type="match status" value="1"/>
</dbReference>
<evidence type="ECO:0000256" key="10">
    <source>
        <dbReference type="ARBA" id="ARBA00023027"/>
    </source>
</evidence>
<keyword evidence="5" id="KW-0285">Flavoprotein</keyword>